<keyword evidence="1" id="KW-0472">Membrane</keyword>
<dbReference type="InterPro" id="IPR027417">
    <property type="entry name" value="P-loop_NTPase"/>
</dbReference>
<dbReference type="SUPFAM" id="SSF52540">
    <property type="entry name" value="P-loop containing nucleoside triphosphate hydrolases"/>
    <property type="match status" value="1"/>
</dbReference>
<sequence length="316" mass="36743">MKSFTPMIWGYLIYNINPLQIFIAVCYLFNYKYYFIMEDKETSQHIIKLLSKDVIAWSTKIMHGKEINTGIFIGRNCVGYIDNMTYEDPKIHIITHYAYYKKITEHKEESIVSPVLMLETKPETNKIEMLVRMGIYKNFFYRTYRLDLTHLTPLGDQIPIIDQIVKVYQEKGRATVFIDGISHAGKSSIGYLVAKQLGGKYCHTFNPTDPGDQISMLVLDADMDDTPLVVVLEEVDILIHNIHNKEVFHNKEIPTAVHNKTTWTSFLDDMFIYRRVILIMTSNTCKKELDQLDVAYLREGRVHASFNMPNLLPICH</sequence>
<feature type="transmembrane region" description="Helical" evidence="1">
    <location>
        <begin position="12"/>
        <end position="30"/>
    </location>
</feature>
<evidence type="ECO:0000256" key="1">
    <source>
        <dbReference type="SAM" id="Phobius"/>
    </source>
</evidence>
<keyword evidence="1" id="KW-0812">Transmembrane</keyword>
<dbReference type="EMBL" id="MN739095">
    <property type="protein sequence ID" value="QHS88262.1"/>
    <property type="molecule type" value="Genomic_DNA"/>
</dbReference>
<protein>
    <recommendedName>
        <fullName evidence="3">ATPase AAA-type core domain-containing protein</fullName>
    </recommendedName>
</protein>
<proteinExistence type="predicted"/>
<dbReference type="AlphaFoldDB" id="A0A6C0B898"/>
<evidence type="ECO:0000313" key="2">
    <source>
        <dbReference type="EMBL" id="QHS88262.1"/>
    </source>
</evidence>
<name>A0A6C0B898_9ZZZZ</name>
<accession>A0A6C0B898</accession>
<organism evidence="2">
    <name type="scientific">viral metagenome</name>
    <dbReference type="NCBI Taxonomy" id="1070528"/>
    <lineage>
        <taxon>unclassified sequences</taxon>
        <taxon>metagenomes</taxon>
        <taxon>organismal metagenomes</taxon>
    </lineage>
</organism>
<keyword evidence="1" id="KW-1133">Transmembrane helix</keyword>
<evidence type="ECO:0008006" key="3">
    <source>
        <dbReference type="Google" id="ProtNLM"/>
    </source>
</evidence>
<reference evidence="2" key="1">
    <citation type="journal article" date="2020" name="Nature">
        <title>Giant virus diversity and host interactions through global metagenomics.</title>
        <authorList>
            <person name="Schulz F."/>
            <person name="Roux S."/>
            <person name="Paez-Espino D."/>
            <person name="Jungbluth S."/>
            <person name="Walsh D.A."/>
            <person name="Denef V.J."/>
            <person name="McMahon K.D."/>
            <person name="Konstantinidis K.T."/>
            <person name="Eloe-Fadrosh E.A."/>
            <person name="Kyrpides N.C."/>
            <person name="Woyke T."/>
        </authorList>
    </citation>
    <scope>NUCLEOTIDE SEQUENCE</scope>
    <source>
        <strain evidence="2">GVMAG-M-3300010158-55</strain>
    </source>
</reference>